<feature type="compositionally biased region" description="Polar residues" evidence="6">
    <location>
        <begin position="554"/>
        <end position="563"/>
    </location>
</feature>
<dbReference type="InterPro" id="IPR012944">
    <property type="entry name" value="SusD_RagB_dom"/>
</dbReference>
<dbReference type="OrthoDB" id="5694214at2"/>
<dbReference type="AlphaFoldDB" id="A0A433WEG7"/>
<keyword evidence="4" id="KW-0472">Membrane</keyword>
<evidence type="ECO:0000313" key="9">
    <source>
        <dbReference type="EMBL" id="NSL88703.1"/>
    </source>
</evidence>
<dbReference type="CDD" id="cd08977">
    <property type="entry name" value="SusD"/>
    <property type="match status" value="1"/>
</dbReference>
<reference evidence="9" key="1">
    <citation type="submission" date="2020-05" db="EMBL/GenBank/DDBJ databases">
        <title>Chitinophaga laudate sp. nov., isolated from a tropical peat swamp.</title>
        <authorList>
            <person name="Goh C.B.S."/>
            <person name="Lee M.S."/>
            <person name="Parimannan S."/>
            <person name="Pasbakhsh P."/>
            <person name="Yule C.M."/>
            <person name="Rajandas H."/>
            <person name="Loke S."/>
            <person name="Croft L."/>
            <person name="Tan J.B.L."/>
        </authorList>
    </citation>
    <scope>NUCLEOTIDE SEQUENCE</scope>
    <source>
        <strain evidence="9">Mgbs1</strain>
    </source>
</reference>
<evidence type="ECO:0000256" key="2">
    <source>
        <dbReference type="ARBA" id="ARBA00006275"/>
    </source>
</evidence>
<protein>
    <submittedName>
        <fullName evidence="9">RagB/SusD family nutrient uptake outer membrane protein</fullName>
    </submittedName>
</protein>
<dbReference type="Proteomes" id="UP000281028">
    <property type="component" value="Unassembled WGS sequence"/>
</dbReference>
<dbReference type="SUPFAM" id="SSF48452">
    <property type="entry name" value="TPR-like"/>
    <property type="match status" value="1"/>
</dbReference>
<evidence type="ECO:0000256" key="1">
    <source>
        <dbReference type="ARBA" id="ARBA00004442"/>
    </source>
</evidence>
<evidence type="ECO:0000256" key="5">
    <source>
        <dbReference type="ARBA" id="ARBA00023237"/>
    </source>
</evidence>
<keyword evidence="3" id="KW-0732">Signal</keyword>
<evidence type="ECO:0000259" key="7">
    <source>
        <dbReference type="Pfam" id="PF07980"/>
    </source>
</evidence>
<comment type="subcellular location">
    <subcellularLocation>
        <location evidence="1">Cell outer membrane</location>
    </subcellularLocation>
</comment>
<dbReference type="GO" id="GO:0009279">
    <property type="term" value="C:cell outer membrane"/>
    <property type="evidence" value="ECO:0007669"/>
    <property type="project" value="UniProtKB-SubCell"/>
</dbReference>
<gene>
    <name evidence="9" type="ORF">ECE50_017815</name>
</gene>
<dbReference type="Pfam" id="PF07980">
    <property type="entry name" value="SusD_RagB"/>
    <property type="match status" value="1"/>
</dbReference>
<dbReference type="InterPro" id="IPR033985">
    <property type="entry name" value="SusD-like_N"/>
</dbReference>
<evidence type="ECO:0000259" key="8">
    <source>
        <dbReference type="Pfam" id="PF14322"/>
    </source>
</evidence>
<dbReference type="InterPro" id="IPR011990">
    <property type="entry name" value="TPR-like_helical_dom_sf"/>
</dbReference>
<comment type="similarity">
    <text evidence="2">Belongs to the SusD family.</text>
</comment>
<organism evidence="9 10">
    <name type="scientific">Chitinophaga solisilvae</name>
    <dbReference type="NCBI Taxonomy" id="1233460"/>
    <lineage>
        <taxon>Bacteria</taxon>
        <taxon>Pseudomonadati</taxon>
        <taxon>Bacteroidota</taxon>
        <taxon>Chitinophagia</taxon>
        <taxon>Chitinophagales</taxon>
        <taxon>Chitinophagaceae</taxon>
        <taxon>Chitinophaga</taxon>
    </lineage>
</organism>
<dbReference type="Pfam" id="PF14322">
    <property type="entry name" value="SusD-like_3"/>
    <property type="match status" value="1"/>
</dbReference>
<evidence type="ECO:0000313" key="10">
    <source>
        <dbReference type="Proteomes" id="UP000281028"/>
    </source>
</evidence>
<accession>A0A433WEG7</accession>
<evidence type="ECO:0000256" key="4">
    <source>
        <dbReference type="ARBA" id="ARBA00023136"/>
    </source>
</evidence>
<proteinExistence type="inferred from homology"/>
<evidence type="ECO:0000256" key="3">
    <source>
        <dbReference type="ARBA" id="ARBA00022729"/>
    </source>
</evidence>
<keyword evidence="5" id="KW-0998">Cell outer membrane</keyword>
<name>A0A433WEG7_9BACT</name>
<feature type="domain" description="SusD-like N-terminal" evidence="8">
    <location>
        <begin position="84"/>
        <end position="218"/>
    </location>
</feature>
<keyword evidence="10" id="KW-1185">Reference proteome</keyword>
<dbReference type="PROSITE" id="PS51257">
    <property type="entry name" value="PROKAR_LIPOPROTEIN"/>
    <property type="match status" value="1"/>
</dbReference>
<evidence type="ECO:0000256" key="6">
    <source>
        <dbReference type="SAM" id="MobiDB-lite"/>
    </source>
</evidence>
<feature type="region of interest" description="Disordered" evidence="6">
    <location>
        <begin position="552"/>
        <end position="571"/>
    </location>
</feature>
<dbReference type="Gene3D" id="1.25.40.390">
    <property type="match status" value="1"/>
</dbReference>
<sequence>MKKILLIAGIAAAAGLLGSCNKMLNEKPYSVLTADFYKTSQGVNAALDASYAGMRTVWGCEDYFSLTTPGTDEFKRGNDGNNVFMTYDPGLLASDGKFKAQWNNIYTYINTCNAVIEFGPSAPGLADNIRKKAIAEARFLRANYYFVLVQFWGDVTLTQSFISSPLTSASRDPLAKVYEAIIKDLKDAIPDLPPGPKGIDFGRANALAAKHVLARVYLTRAGSKAAQGTDYQDAATYATDAISTASGQGVNLLPDFGSIFTEGNEANAEVLWSVQHTASLAYNGSPQQDNRTPDNMLVHLFVPQYEKVDGMTRNIRDGRPYIRCVPTKWLTDTVFAERVNDTRFNKSFQTVWFCNNASSIPKWPNPLPPGAPAGAVAGGPKMKLGDTCIYMPQGKRSNAQIAAAPYTLMPSDKYSIKMSPAISKYVDTKRSDMNAPSIRPIIAYRLAETYLIAAEALMQSGRTGEAVQYINAIRERAAYPTGDKTKMTVTAADLNINFILDERSRELAGENIRWLDLARTGKLAERIRAHNDDDSRVNFKEPKHLLRPIPQDQIDATTTGTPYPQNPGWIQ</sequence>
<feature type="domain" description="RagB/SusD" evidence="7">
    <location>
        <begin position="338"/>
        <end position="569"/>
    </location>
</feature>
<dbReference type="EMBL" id="RIAR02000001">
    <property type="protein sequence ID" value="NSL88703.1"/>
    <property type="molecule type" value="Genomic_DNA"/>
</dbReference>
<comment type="caution">
    <text evidence="9">The sequence shown here is derived from an EMBL/GenBank/DDBJ whole genome shotgun (WGS) entry which is preliminary data.</text>
</comment>